<proteinExistence type="predicted"/>
<evidence type="ECO:0000313" key="3">
    <source>
        <dbReference type="WBParaSite" id="SSLN_0001923001-mRNA-1"/>
    </source>
</evidence>
<evidence type="ECO:0000313" key="2">
    <source>
        <dbReference type="Proteomes" id="UP000275846"/>
    </source>
</evidence>
<name>A0A183TPY5_SCHSO</name>
<evidence type="ECO:0000313" key="1">
    <source>
        <dbReference type="EMBL" id="VDM04917.1"/>
    </source>
</evidence>
<protein>
    <submittedName>
        <fullName evidence="3">DUF4325 domain-containing protein</fullName>
    </submittedName>
</protein>
<dbReference type="AlphaFoldDB" id="A0A183TPY5"/>
<gene>
    <name evidence="1" type="ORF">SSLN_LOCUS18531</name>
</gene>
<sequence>MKQTHHLAGGRDQSGCSAVSAEATLAFHEQALSWVTIRTIEKDTGEYLPGDVEQRDAFVIVTEFPVSLSFVERDNGRVFLILRNLSLAPHLLEEWFELCYQPGLNELVVLREEAVFKILKSL</sequence>
<keyword evidence="2" id="KW-1185">Reference proteome</keyword>
<dbReference type="EMBL" id="UYSU01044653">
    <property type="protein sequence ID" value="VDM04917.1"/>
    <property type="molecule type" value="Genomic_DNA"/>
</dbReference>
<dbReference type="Proteomes" id="UP000275846">
    <property type="component" value="Unassembled WGS sequence"/>
</dbReference>
<reference evidence="1 2" key="2">
    <citation type="submission" date="2018-11" db="EMBL/GenBank/DDBJ databases">
        <authorList>
            <consortium name="Pathogen Informatics"/>
        </authorList>
    </citation>
    <scope>NUCLEOTIDE SEQUENCE [LARGE SCALE GENOMIC DNA]</scope>
    <source>
        <strain evidence="1 2">NST_G2</strain>
    </source>
</reference>
<reference evidence="3" key="1">
    <citation type="submission" date="2016-06" db="UniProtKB">
        <authorList>
            <consortium name="WormBaseParasite"/>
        </authorList>
    </citation>
    <scope>IDENTIFICATION</scope>
</reference>
<accession>A0A183TPY5</accession>
<dbReference type="WBParaSite" id="SSLN_0001923001-mRNA-1">
    <property type="protein sequence ID" value="SSLN_0001923001-mRNA-1"/>
    <property type="gene ID" value="SSLN_0001923001"/>
</dbReference>
<organism evidence="3">
    <name type="scientific">Schistocephalus solidus</name>
    <name type="common">Tapeworm</name>
    <dbReference type="NCBI Taxonomy" id="70667"/>
    <lineage>
        <taxon>Eukaryota</taxon>
        <taxon>Metazoa</taxon>
        <taxon>Spiralia</taxon>
        <taxon>Lophotrochozoa</taxon>
        <taxon>Platyhelminthes</taxon>
        <taxon>Cestoda</taxon>
        <taxon>Eucestoda</taxon>
        <taxon>Diphyllobothriidea</taxon>
        <taxon>Diphyllobothriidae</taxon>
        <taxon>Schistocephalus</taxon>
    </lineage>
</organism>